<dbReference type="PROSITE" id="PS01166">
    <property type="entry name" value="RNA_POL_BETA"/>
    <property type="match status" value="1"/>
</dbReference>
<evidence type="ECO:0000256" key="13">
    <source>
        <dbReference type="ARBA" id="ARBA00048552"/>
    </source>
</evidence>
<feature type="domain" description="RNA polymerase Rpb2" evidence="18">
    <location>
        <begin position="1107"/>
        <end position="1198"/>
    </location>
</feature>
<dbReference type="GO" id="GO:0003899">
    <property type="term" value="F:DNA-directed RNA polymerase activity"/>
    <property type="evidence" value="ECO:0007669"/>
    <property type="project" value="UniProtKB-EC"/>
</dbReference>
<evidence type="ECO:0000256" key="10">
    <source>
        <dbReference type="ARBA" id="ARBA00022842"/>
    </source>
</evidence>
<keyword evidence="5 15" id="KW-0808">Transferase</keyword>
<dbReference type="InterPro" id="IPR007644">
    <property type="entry name" value="RNA_pol_bsu_protrusion"/>
</dbReference>
<feature type="domain" description="RNA polymerase Rpb2" evidence="21">
    <location>
        <begin position="469"/>
        <end position="532"/>
    </location>
</feature>
<evidence type="ECO:0000256" key="6">
    <source>
        <dbReference type="ARBA" id="ARBA00022695"/>
    </source>
</evidence>
<reference evidence="24" key="1">
    <citation type="journal article" date="2020" name="Nat. Commun.">
        <title>Large-scale genome sequencing of mycorrhizal fungi provides insights into the early evolution of symbiotic traits.</title>
        <authorList>
            <person name="Miyauchi S."/>
            <person name="Kiss E."/>
            <person name="Kuo A."/>
            <person name="Drula E."/>
            <person name="Kohler A."/>
            <person name="Sanchez-Garcia M."/>
            <person name="Morin E."/>
            <person name="Andreopoulos B."/>
            <person name="Barry K.W."/>
            <person name="Bonito G."/>
            <person name="Buee M."/>
            <person name="Carver A."/>
            <person name="Chen C."/>
            <person name="Cichocki N."/>
            <person name="Clum A."/>
            <person name="Culley D."/>
            <person name="Crous P.W."/>
            <person name="Fauchery L."/>
            <person name="Girlanda M."/>
            <person name="Hayes R.D."/>
            <person name="Keri Z."/>
            <person name="LaButti K."/>
            <person name="Lipzen A."/>
            <person name="Lombard V."/>
            <person name="Magnuson J."/>
            <person name="Maillard F."/>
            <person name="Murat C."/>
            <person name="Nolan M."/>
            <person name="Ohm R.A."/>
            <person name="Pangilinan J."/>
            <person name="Pereira M.F."/>
            <person name="Perotto S."/>
            <person name="Peter M."/>
            <person name="Pfister S."/>
            <person name="Riley R."/>
            <person name="Sitrit Y."/>
            <person name="Stielow J.B."/>
            <person name="Szollosi G."/>
            <person name="Zifcakova L."/>
            <person name="Stursova M."/>
            <person name="Spatafora J.W."/>
            <person name="Tedersoo L."/>
            <person name="Vaario L.M."/>
            <person name="Yamada A."/>
            <person name="Yan M."/>
            <person name="Wang P."/>
            <person name="Xu J."/>
            <person name="Bruns T."/>
            <person name="Baldrian P."/>
            <person name="Vilgalys R."/>
            <person name="Dunand C."/>
            <person name="Henrissat B."/>
            <person name="Grigoriev I.V."/>
            <person name="Hibbett D."/>
            <person name="Nagy L.G."/>
            <person name="Martin F.M."/>
        </authorList>
    </citation>
    <scope>NUCLEOTIDE SEQUENCE</scope>
    <source>
        <strain evidence="24">UP504</strain>
    </source>
</reference>
<keyword evidence="4 15" id="KW-0240">DNA-directed RNA polymerase</keyword>
<dbReference type="InterPro" id="IPR007120">
    <property type="entry name" value="DNA-dir_RNAP_su2_dom"/>
</dbReference>
<dbReference type="Pfam" id="PF04566">
    <property type="entry name" value="RNA_pol_Rpb2_4"/>
    <property type="match status" value="1"/>
</dbReference>
<dbReference type="InterPro" id="IPR007646">
    <property type="entry name" value="RNA_pol_Rpb2_4"/>
</dbReference>
<keyword evidence="8" id="KW-0863">Zinc-finger</keyword>
<dbReference type="GO" id="GO:0003677">
    <property type="term" value="F:DNA binding"/>
    <property type="evidence" value="ECO:0007669"/>
    <property type="project" value="InterPro"/>
</dbReference>
<dbReference type="InterPro" id="IPR007641">
    <property type="entry name" value="RNA_pol_Rpb2_7"/>
</dbReference>
<comment type="catalytic activity">
    <reaction evidence="13 15">
        <text>RNA(n) + a ribonucleoside 5'-triphosphate = RNA(n+1) + diphosphate</text>
        <dbReference type="Rhea" id="RHEA:21248"/>
        <dbReference type="Rhea" id="RHEA-COMP:14527"/>
        <dbReference type="Rhea" id="RHEA-COMP:17342"/>
        <dbReference type="ChEBI" id="CHEBI:33019"/>
        <dbReference type="ChEBI" id="CHEBI:61557"/>
        <dbReference type="ChEBI" id="CHEBI:140395"/>
        <dbReference type="EC" id="2.7.7.6"/>
    </reaction>
</comment>
<dbReference type="GO" id="GO:0005665">
    <property type="term" value="C:RNA polymerase II, core complex"/>
    <property type="evidence" value="ECO:0007669"/>
    <property type="project" value="UniProtKB-ARBA"/>
</dbReference>
<dbReference type="FunFam" id="3.90.1800.10:FF:000002">
    <property type="entry name" value="DNA-directed RNA polymerase subunit beta"/>
    <property type="match status" value="1"/>
</dbReference>
<dbReference type="Gene3D" id="3.90.1100.10">
    <property type="match status" value="1"/>
</dbReference>
<keyword evidence="7" id="KW-0479">Metal-binding</keyword>
<comment type="function">
    <text evidence="15">DNA-dependent RNA polymerase catalyzes the transcription of DNA into RNA using the four ribonucleoside triphosphates as substrates.</text>
</comment>
<dbReference type="FunFam" id="2.40.270.10:FF:000006">
    <property type="entry name" value="DNA-directed RNA polymerase subunit beta"/>
    <property type="match status" value="1"/>
</dbReference>
<evidence type="ECO:0000256" key="2">
    <source>
        <dbReference type="ARBA" id="ARBA00006835"/>
    </source>
</evidence>
<dbReference type="GO" id="GO:0008270">
    <property type="term" value="F:zinc ion binding"/>
    <property type="evidence" value="ECO:0007669"/>
    <property type="project" value="UniProtKB-KW"/>
</dbReference>
<evidence type="ECO:0000259" key="21">
    <source>
        <dbReference type="Pfam" id="PF04565"/>
    </source>
</evidence>
<keyword evidence="25" id="KW-1185">Reference proteome</keyword>
<dbReference type="InterPro" id="IPR007645">
    <property type="entry name" value="RNA_pol_Rpb2_3"/>
</dbReference>
<dbReference type="InterPro" id="IPR007642">
    <property type="entry name" value="RNA_pol_Rpb2_2"/>
</dbReference>
<dbReference type="GO" id="GO:0032549">
    <property type="term" value="F:ribonucleoside binding"/>
    <property type="evidence" value="ECO:0007669"/>
    <property type="project" value="InterPro"/>
</dbReference>
<dbReference type="InterPro" id="IPR037033">
    <property type="entry name" value="DNA-dir_RNAP_su2_hyb_sf"/>
</dbReference>
<accession>A0A9P6AZY9</accession>
<feature type="domain" description="RNA polymerase beta subunit protrusion" evidence="20">
    <location>
        <begin position="26"/>
        <end position="443"/>
    </location>
</feature>
<dbReference type="Gene3D" id="2.40.270.10">
    <property type="entry name" value="DNA-directed RNA polymerase, subunit 2, domain 6"/>
    <property type="match status" value="1"/>
</dbReference>
<dbReference type="FunFam" id="3.90.1070.20:FF:000001">
    <property type="entry name" value="DNA-directed RNA polymerase subunit beta"/>
    <property type="match status" value="1"/>
</dbReference>
<dbReference type="Pfam" id="PF04567">
    <property type="entry name" value="RNA_pol_Rpb2_5"/>
    <property type="match status" value="1"/>
</dbReference>
<evidence type="ECO:0000259" key="20">
    <source>
        <dbReference type="Pfam" id="PF04563"/>
    </source>
</evidence>
<dbReference type="EMBL" id="MU128967">
    <property type="protein sequence ID" value="KAF9513856.1"/>
    <property type="molecule type" value="Genomic_DNA"/>
</dbReference>
<evidence type="ECO:0000256" key="8">
    <source>
        <dbReference type="ARBA" id="ARBA00022771"/>
    </source>
</evidence>
<feature type="domain" description="RNA polymerase Rpb2" evidence="19">
    <location>
        <begin position="206"/>
        <end position="395"/>
    </location>
</feature>
<keyword evidence="10" id="KW-0460">Magnesium</keyword>
<gene>
    <name evidence="24" type="ORF">BS47DRAFT_1376593</name>
</gene>
<dbReference type="Pfam" id="PF04561">
    <property type="entry name" value="RNA_pol_Rpb2_2"/>
    <property type="match status" value="1"/>
</dbReference>
<dbReference type="Gene3D" id="2.40.50.150">
    <property type="match status" value="1"/>
</dbReference>
<evidence type="ECO:0000256" key="14">
    <source>
        <dbReference type="RuleBase" id="RU000434"/>
    </source>
</evidence>
<dbReference type="SUPFAM" id="SSF64484">
    <property type="entry name" value="beta and beta-prime subunits of DNA dependent RNA-polymerase"/>
    <property type="match status" value="1"/>
</dbReference>
<evidence type="ECO:0000256" key="9">
    <source>
        <dbReference type="ARBA" id="ARBA00022833"/>
    </source>
</evidence>
<keyword evidence="9" id="KW-0862">Zinc</keyword>
<evidence type="ECO:0000256" key="4">
    <source>
        <dbReference type="ARBA" id="ARBA00022478"/>
    </source>
</evidence>
<dbReference type="Pfam" id="PF04563">
    <property type="entry name" value="RNA_pol_Rpb2_1"/>
    <property type="match status" value="1"/>
</dbReference>
<evidence type="ECO:0000259" key="17">
    <source>
        <dbReference type="Pfam" id="PF00562"/>
    </source>
</evidence>
<evidence type="ECO:0000313" key="24">
    <source>
        <dbReference type="EMBL" id="KAF9513856.1"/>
    </source>
</evidence>
<feature type="domain" description="RNA polymerase Rpb2" evidence="23">
    <location>
        <begin position="653"/>
        <end position="726"/>
    </location>
</feature>
<evidence type="ECO:0000259" key="18">
    <source>
        <dbReference type="Pfam" id="PF04560"/>
    </source>
</evidence>
<dbReference type="PANTHER" id="PTHR20856">
    <property type="entry name" value="DNA-DIRECTED RNA POLYMERASE I SUBUNIT 2"/>
    <property type="match status" value="1"/>
</dbReference>
<dbReference type="EC" id="2.7.7.6" evidence="15"/>
<dbReference type="NCBIfam" id="NF007175">
    <property type="entry name" value="PRK09606.1"/>
    <property type="match status" value="1"/>
</dbReference>
<dbReference type="Pfam" id="PF04565">
    <property type="entry name" value="RNA_pol_Rpb2_3"/>
    <property type="match status" value="1"/>
</dbReference>
<keyword evidence="12" id="KW-0539">Nucleus</keyword>
<sequence length="1206" mass="136091">MDDDFYEGITQEDCWTVITSFFDEKGLVRQQLDSFDEFVQNTMQELVDENADLVLDQGAQFSGGDNDEARRYEIHFGQIYLSRPTITEGDGSVVPVFPQESRLRNLTYSAPLYVDMTKQILVPDPDSLGPTGEPEWKPQDPNNPIELINNVWIGKVPIMLRSQFCILHGLSERELYDLNECPYDQGGYFIINGSEKVLIAQERMAANHVYVFAKAQPSPISFLAEVRSAVEKGGKTISTMQVKMFHRNPQKTLGNVIRASLPYIRDDIPIWVVFRALGITSDRDILEHICYDTNDTQMVEMLKPCIDEGFVIQEREVALDLIGKRGTTTGLSKDKRLRYAQEILQKEMLPHVSMGEGSESKKAFFFGYMIHRLLLAALERRELDDRDHFGKKRLDLAGPLLASLFRMLFRKLTKDVYRHLQKCVETHKDFNISIAVKSNTITNGLKYSLATGNWGDQKKSMSSKAGVSQVLNRYTFASTLSHLRRCNTPLGRDGKIAKPRQLHNTHWGMVCPAETPEGQACGLVKNLSLMACISVGSLSAPVIEFLQEWGLESLEENANAHGSATKVFVNGVWMGVHRDAPNLVKTLRRLRRKDDISSEVSIVRDIREKELRLYTDAGRVCRPLFIVENQQLLLKKEHVNMLNDKSRTDPYKWTHLVKDGVIELLDAEEEETVMICMTPDDLENSRTNQAVAAGYVSNAGASDHDVAARVRSTMTAHTWTHCEIHPSMILGICASIIPFPDHNQSPRNTYQSAMGKQAMGIYLTNYQVRMDTMANILYYPQKPLATTRSMEYLRFRELPAGQNATVAILCYSGYNQEDSVIMNQSSIDRGLFRSMYYRSYTDAEKKVGVLPLEEFEKPTRDTTLRMKHGTYEKLEDDGLIAPGTGVAGEDIIIGKTAPLPPDSEELGQRMRTHTRRDVSTPLKSTENGIVDQVLVTTNQDGLKFVKIRIRSTRIPQVGDKFASRHGQKGTVGITYRHEDMPFTAEGITPDIIINPHAIPSRMTIGHLIECLLSKLATLIGNEGDATPFTELTVESVSQLLRENGYHSRGLEVMYHGHSGRKLQAQVYLGPTYYQRLKHMVDDKIHARARGPVQILTRQPVEGRSRDGGLRFGEMERDCMISHGIAGFLKERLFDASDAYRLHVCDICGLTAIANLKKQTFECRSCKNKVACSQLYIPYAAKLLFQELQSMNIAARLYTESTGRVRA</sequence>
<dbReference type="Proteomes" id="UP000886523">
    <property type="component" value="Unassembled WGS sequence"/>
</dbReference>
<name>A0A9P6AZY9_9AGAM</name>
<dbReference type="InterPro" id="IPR007121">
    <property type="entry name" value="RNA_pol_bsu_CS"/>
</dbReference>
<feature type="region of interest" description="Disordered" evidence="16">
    <location>
        <begin position="896"/>
        <end position="920"/>
    </location>
</feature>
<evidence type="ECO:0000256" key="1">
    <source>
        <dbReference type="ARBA" id="ARBA00004123"/>
    </source>
</evidence>
<dbReference type="Gene3D" id="3.90.1800.10">
    <property type="entry name" value="RNA polymerase alpha subunit dimerisation domain"/>
    <property type="match status" value="1"/>
</dbReference>
<feature type="domain" description="DNA-directed RNA polymerase subunit 2 hybrid-binding" evidence="17">
    <location>
        <begin position="733"/>
        <end position="1105"/>
    </location>
</feature>
<dbReference type="InterPro" id="IPR015712">
    <property type="entry name" value="DNA-dir_RNA_pol_su2"/>
</dbReference>
<dbReference type="Gene3D" id="3.90.1070.20">
    <property type="match status" value="1"/>
</dbReference>
<evidence type="ECO:0000256" key="11">
    <source>
        <dbReference type="ARBA" id="ARBA00023163"/>
    </source>
</evidence>
<evidence type="ECO:0000256" key="5">
    <source>
        <dbReference type="ARBA" id="ARBA00022679"/>
    </source>
</evidence>
<evidence type="ECO:0000256" key="3">
    <source>
        <dbReference type="ARBA" id="ARBA00011730"/>
    </source>
</evidence>
<evidence type="ECO:0000313" key="25">
    <source>
        <dbReference type="Proteomes" id="UP000886523"/>
    </source>
</evidence>
<dbReference type="Gene3D" id="3.90.1110.10">
    <property type="entry name" value="RNA polymerase Rpb2, domain 2"/>
    <property type="match status" value="1"/>
</dbReference>
<evidence type="ECO:0000256" key="16">
    <source>
        <dbReference type="SAM" id="MobiDB-lite"/>
    </source>
</evidence>
<evidence type="ECO:0000256" key="12">
    <source>
        <dbReference type="ARBA" id="ARBA00023242"/>
    </source>
</evidence>
<dbReference type="FunFam" id="3.90.1110.10:FF:000003">
    <property type="entry name" value="DNA-directed RNA polymerase subunit beta"/>
    <property type="match status" value="1"/>
</dbReference>
<proteinExistence type="inferred from homology"/>
<protein>
    <recommendedName>
        <fullName evidence="15">DNA-directed RNA polymerase subunit beta</fullName>
        <ecNumber evidence="15">2.7.7.6</ecNumber>
    </recommendedName>
</protein>
<organism evidence="24 25">
    <name type="scientific">Hydnum rufescens UP504</name>
    <dbReference type="NCBI Taxonomy" id="1448309"/>
    <lineage>
        <taxon>Eukaryota</taxon>
        <taxon>Fungi</taxon>
        <taxon>Dikarya</taxon>
        <taxon>Basidiomycota</taxon>
        <taxon>Agaricomycotina</taxon>
        <taxon>Agaricomycetes</taxon>
        <taxon>Cantharellales</taxon>
        <taxon>Hydnaceae</taxon>
        <taxon>Hydnum</taxon>
    </lineage>
</organism>
<evidence type="ECO:0000259" key="19">
    <source>
        <dbReference type="Pfam" id="PF04561"/>
    </source>
</evidence>
<dbReference type="AlphaFoldDB" id="A0A9P6AZY9"/>
<dbReference type="OrthoDB" id="10248617at2759"/>
<dbReference type="GO" id="GO:0031047">
    <property type="term" value="P:regulatory ncRNA-mediated gene silencing"/>
    <property type="evidence" value="ECO:0007669"/>
    <property type="project" value="UniProtKB-ARBA"/>
</dbReference>
<dbReference type="InterPro" id="IPR037034">
    <property type="entry name" value="RNA_pol_Rpb2_2_sf"/>
</dbReference>
<dbReference type="Pfam" id="PF00562">
    <property type="entry name" value="RNA_pol_Rpb2_6"/>
    <property type="match status" value="1"/>
</dbReference>
<dbReference type="InterPro" id="IPR007647">
    <property type="entry name" value="RNA_pol_Rpb2_5"/>
</dbReference>
<dbReference type="InterPro" id="IPR014724">
    <property type="entry name" value="RNA_pol_RPB2_OB-fold"/>
</dbReference>
<evidence type="ECO:0000256" key="7">
    <source>
        <dbReference type="ARBA" id="ARBA00022723"/>
    </source>
</evidence>
<comment type="subcellular location">
    <subcellularLocation>
        <location evidence="1">Nucleus</location>
    </subcellularLocation>
</comment>
<evidence type="ECO:0000259" key="23">
    <source>
        <dbReference type="Pfam" id="PF04567"/>
    </source>
</evidence>
<dbReference type="GO" id="GO:0006367">
    <property type="term" value="P:transcription initiation at RNA polymerase II promoter"/>
    <property type="evidence" value="ECO:0007669"/>
    <property type="project" value="UniProtKB-ARBA"/>
</dbReference>
<comment type="caution">
    <text evidence="24">The sequence shown here is derived from an EMBL/GenBank/DDBJ whole genome shotgun (WGS) entry which is preliminary data.</text>
</comment>
<dbReference type="FunFam" id="3.90.1100.10:FF:000003">
    <property type="entry name" value="DNA-directed RNA polymerase subunit beta"/>
    <property type="match status" value="1"/>
</dbReference>
<dbReference type="Pfam" id="PF04560">
    <property type="entry name" value="RNA_pol_Rpb2_7"/>
    <property type="match status" value="1"/>
</dbReference>
<comment type="similarity">
    <text evidence="2 14">Belongs to the RNA polymerase beta chain family.</text>
</comment>
<comment type="subunit">
    <text evidence="3">Component of the RNA polymerase II (Pol II) complex consisting of 12 subunits.</text>
</comment>
<dbReference type="CDD" id="cd00653">
    <property type="entry name" value="RNA_pol_B_RPB2"/>
    <property type="match status" value="1"/>
</dbReference>
<evidence type="ECO:0000259" key="22">
    <source>
        <dbReference type="Pfam" id="PF04566"/>
    </source>
</evidence>
<keyword evidence="11 15" id="KW-0804">Transcription</keyword>
<feature type="domain" description="RNA polymerase Rpb2" evidence="22">
    <location>
        <begin position="567"/>
        <end position="628"/>
    </location>
</feature>
<dbReference type="FunFam" id="3.90.1100.10:FF:000005">
    <property type="entry name" value="DNA-directed RNA polymerase subunit beta"/>
    <property type="match status" value="1"/>
</dbReference>
<dbReference type="FunFam" id="2.40.50.150:FF:000002">
    <property type="entry name" value="DNA-directed RNA polymerase subunit beta"/>
    <property type="match status" value="1"/>
</dbReference>
<keyword evidence="6 15" id="KW-0548">Nucleotidyltransferase</keyword>
<evidence type="ECO:0000256" key="15">
    <source>
        <dbReference type="RuleBase" id="RU363031"/>
    </source>
</evidence>